<name>C8W5D8_DESAS</name>
<protein>
    <submittedName>
        <fullName evidence="1">Uncharacterized protein</fullName>
    </submittedName>
</protein>
<reference evidence="1 2" key="1">
    <citation type="journal article" date="2009" name="Stand. Genomic Sci.">
        <title>Complete genome sequence of Desulfotomaculum acetoxidans type strain (5575).</title>
        <authorList>
            <person name="Spring S."/>
            <person name="Lapidus A."/>
            <person name="Schroder M."/>
            <person name="Gleim D."/>
            <person name="Sims D."/>
            <person name="Meincke L."/>
            <person name="Glavina Del Rio T."/>
            <person name="Tice H."/>
            <person name="Copeland A."/>
            <person name="Cheng J.F."/>
            <person name="Lucas S."/>
            <person name="Chen F."/>
            <person name="Nolan M."/>
            <person name="Bruce D."/>
            <person name="Goodwin L."/>
            <person name="Pitluck S."/>
            <person name="Ivanova N."/>
            <person name="Mavromatis K."/>
            <person name="Mikhailova N."/>
            <person name="Pati A."/>
            <person name="Chen A."/>
            <person name="Palaniappan K."/>
            <person name="Land M."/>
            <person name="Hauser L."/>
            <person name="Chang Y.J."/>
            <person name="Jeffries C.D."/>
            <person name="Chain P."/>
            <person name="Saunders E."/>
            <person name="Brettin T."/>
            <person name="Detter J.C."/>
            <person name="Goker M."/>
            <person name="Bristow J."/>
            <person name="Eisen J.A."/>
            <person name="Markowitz V."/>
            <person name="Hugenholtz P."/>
            <person name="Kyrpides N.C."/>
            <person name="Klenk H.P."/>
            <person name="Han C."/>
        </authorList>
    </citation>
    <scope>NUCLEOTIDE SEQUENCE [LARGE SCALE GENOMIC DNA]</scope>
    <source>
        <strain evidence="2">ATCC 49208 / DSM 771 / VKM B-1644</strain>
    </source>
</reference>
<keyword evidence="2" id="KW-1185">Reference proteome</keyword>
<dbReference type="KEGG" id="dae:Dtox_1236"/>
<evidence type="ECO:0000313" key="2">
    <source>
        <dbReference type="Proteomes" id="UP000002217"/>
    </source>
</evidence>
<dbReference type="HOGENOM" id="CLU_3232604_0_0_9"/>
<dbReference type="Proteomes" id="UP000002217">
    <property type="component" value="Chromosome"/>
</dbReference>
<dbReference type="EMBL" id="CP001720">
    <property type="protein sequence ID" value="ACV62120.1"/>
    <property type="molecule type" value="Genomic_DNA"/>
</dbReference>
<gene>
    <name evidence="1" type="ordered locus">Dtox_1236</name>
</gene>
<sequence length="43" mass="4735">MVSAAEEARERAKDSVVIMQAATTKLTIQVQVTKIFSQEALKL</sequence>
<dbReference type="STRING" id="485916.Dtox_1236"/>
<evidence type="ECO:0000313" key="1">
    <source>
        <dbReference type="EMBL" id="ACV62120.1"/>
    </source>
</evidence>
<proteinExistence type="predicted"/>
<accession>C8W5D8</accession>
<dbReference type="AlphaFoldDB" id="C8W5D8"/>
<organism evidence="1 2">
    <name type="scientific">Desulfofarcimen acetoxidans (strain ATCC 49208 / DSM 771 / KCTC 5769 / VKM B-1644 / 5575)</name>
    <name type="common">Desulfotomaculum acetoxidans</name>
    <dbReference type="NCBI Taxonomy" id="485916"/>
    <lineage>
        <taxon>Bacteria</taxon>
        <taxon>Bacillati</taxon>
        <taxon>Bacillota</taxon>
        <taxon>Clostridia</taxon>
        <taxon>Eubacteriales</taxon>
        <taxon>Peptococcaceae</taxon>
        <taxon>Desulfofarcimen</taxon>
    </lineage>
</organism>